<dbReference type="Pfam" id="PF26103">
    <property type="entry name" value="TPR_Epg5"/>
    <property type="match status" value="1"/>
</dbReference>
<comment type="caution">
    <text evidence="2">The sequence shown here is derived from an EMBL/GenBank/DDBJ whole genome shotgun (WGS) entry which is preliminary data.</text>
</comment>
<dbReference type="InterPro" id="IPR059030">
    <property type="entry name" value="TPR_Epg5_mid"/>
</dbReference>
<keyword evidence="3" id="KW-1185">Reference proteome</keyword>
<dbReference type="PANTHER" id="PTHR31139">
    <property type="entry name" value="ECTOPIC P GRANULES PROTEIN 5 HOMOLOG"/>
    <property type="match status" value="1"/>
</dbReference>
<sequence>MFIECVRFIIDTLPASSKILCFVWQFYVTNFAHASVKDHILNVIHGNFLSLPWDRFYPSVNDVELMVKVIDQYLPDSHLFLGSVFTCVHWPLWINDLLASQPLALVARIHVCLLNLLVKLSNEPNVRQTDKVTQLIMDAEKFSWHLLDASAYDHIINWHVMSCDSRVVLYSHNEQCHSIDVAIHNLLKVAAGYDSVVNHFHPTTLKKRQLYIRCTIKLLITCTTRYKPLLTTNPKVLNNTLSKMLDDMEAIILNTVPESQQIAEASLLITELLYAVNQYGVLMEHLRALVGHLTSPSVLEELMEAALEAYFKFNCILPLCQDIREEGVLLINLADWISAIRPTNINEEKLPLLWAKICELAYRQCQYNENTAALKGLAPQLPESKSEQQIVKFTPHSPGVALSKTNGPDTMEIRPSAEAIKAMQALEGFLLNKQYATFEGDIERSVKLIRDPANSLHNATAILGVTTELYNQRYLHVLID</sequence>
<evidence type="ECO:0000259" key="1">
    <source>
        <dbReference type="Pfam" id="PF26103"/>
    </source>
</evidence>
<dbReference type="GO" id="GO:0097352">
    <property type="term" value="P:autophagosome maturation"/>
    <property type="evidence" value="ECO:0007669"/>
    <property type="project" value="TreeGrafter"/>
</dbReference>
<dbReference type="GO" id="GO:0005737">
    <property type="term" value="C:cytoplasm"/>
    <property type="evidence" value="ECO:0007669"/>
    <property type="project" value="TreeGrafter"/>
</dbReference>
<accession>A0AA40KEZ9</accession>
<dbReference type="Proteomes" id="UP001177670">
    <property type="component" value="Unassembled WGS sequence"/>
</dbReference>
<protein>
    <recommendedName>
        <fullName evidence="1">Epg5-like central TPR repeats domain-containing protein</fullName>
    </recommendedName>
</protein>
<evidence type="ECO:0000313" key="2">
    <source>
        <dbReference type="EMBL" id="KAK1117671.1"/>
    </source>
</evidence>
<dbReference type="PANTHER" id="PTHR31139:SF4">
    <property type="entry name" value="ECTOPIC P GRANULES PROTEIN 5 HOMOLOG"/>
    <property type="match status" value="1"/>
</dbReference>
<proteinExistence type="predicted"/>
<reference evidence="2" key="1">
    <citation type="submission" date="2021-10" db="EMBL/GenBank/DDBJ databases">
        <title>Melipona bicolor Genome sequencing and assembly.</title>
        <authorList>
            <person name="Araujo N.S."/>
            <person name="Arias M.C."/>
        </authorList>
    </citation>
    <scope>NUCLEOTIDE SEQUENCE</scope>
    <source>
        <strain evidence="2">USP_2M_L1-L4_2017</strain>
        <tissue evidence="2">Whole body</tissue>
    </source>
</reference>
<dbReference type="EMBL" id="JAHYIQ010000049">
    <property type="protein sequence ID" value="KAK1117671.1"/>
    <property type="molecule type" value="Genomic_DNA"/>
</dbReference>
<dbReference type="AlphaFoldDB" id="A0AA40KEZ9"/>
<name>A0AA40KEZ9_9HYME</name>
<gene>
    <name evidence="2" type="ORF">K0M31_015838</name>
</gene>
<dbReference type="InterPro" id="IPR051436">
    <property type="entry name" value="Autophagy-related_EPG5"/>
</dbReference>
<evidence type="ECO:0000313" key="3">
    <source>
        <dbReference type="Proteomes" id="UP001177670"/>
    </source>
</evidence>
<feature type="domain" description="Epg5-like central TPR repeats" evidence="1">
    <location>
        <begin position="1"/>
        <end position="90"/>
    </location>
</feature>
<organism evidence="2 3">
    <name type="scientific">Melipona bicolor</name>
    <dbReference type="NCBI Taxonomy" id="60889"/>
    <lineage>
        <taxon>Eukaryota</taxon>
        <taxon>Metazoa</taxon>
        <taxon>Ecdysozoa</taxon>
        <taxon>Arthropoda</taxon>
        <taxon>Hexapoda</taxon>
        <taxon>Insecta</taxon>
        <taxon>Pterygota</taxon>
        <taxon>Neoptera</taxon>
        <taxon>Endopterygota</taxon>
        <taxon>Hymenoptera</taxon>
        <taxon>Apocrita</taxon>
        <taxon>Aculeata</taxon>
        <taxon>Apoidea</taxon>
        <taxon>Anthophila</taxon>
        <taxon>Apidae</taxon>
        <taxon>Melipona</taxon>
    </lineage>
</organism>